<accession>A0A7Y7YD99</accession>
<dbReference type="InterPro" id="IPR031939">
    <property type="entry name" value="Adhesin_E-like"/>
</dbReference>
<evidence type="ECO:0000313" key="3">
    <source>
        <dbReference type="Proteomes" id="UP000520592"/>
    </source>
</evidence>
<protein>
    <recommendedName>
        <fullName evidence="1">Surface-adhesin protein E-like domain-containing protein</fullName>
    </recommendedName>
</protein>
<evidence type="ECO:0000259" key="1">
    <source>
        <dbReference type="Pfam" id="PF16747"/>
    </source>
</evidence>
<organism evidence="2 3">
    <name type="scientific">Pseudomonas gingeri</name>
    <dbReference type="NCBI Taxonomy" id="117681"/>
    <lineage>
        <taxon>Bacteria</taxon>
        <taxon>Pseudomonadati</taxon>
        <taxon>Pseudomonadota</taxon>
        <taxon>Gammaproteobacteria</taxon>
        <taxon>Pseudomonadales</taxon>
        <taxon>Pseudomonadaceae</taxon>
        <taxon>Pseudomonas</taxon>
    </lineage>
</organism>
<dbReference type="RefSeq" id="WP_177057865.1">
    <property type="nucleotide sequence ID" value="NZ_JACAPS010000014.1"/>
</dbReference>
<dbReference type="EMBL" id="JACAQD010000021">
    <property type="protein sequence ID" value="NWC34367.1"/>
    <property type="molecule type" value="Genomic_DNA"/>
</dbReference>
<name>A0A7Y7YD99_9PSED</name>
<comment type="caution">
    <text evidence="2">The sequence shown here is derived from an EMBL/GenBank/DDBJ whole genome shotgun (WGS) entry which is preliminary data.</text>
</comment>
<feature type="domain" description="Surface-adhesin protein E-like" evidence="1">
    <location>
        <begin position="45"/>
        <end position="147"/>
    </location>
</feature>
<evidence type="ECO:0000313" key="2">
    <source>
        <dbReference type="EMBL" id="NWC34367.1"/>
    </source>
</evidence>
<gene>
    <name evidence="2" type="ORF">HX876_18425</name>
</gene>
<dbReference type="Proteomes" id="UP000520592">
    <property type="component" value="Unassembled WGS sequence"/>
</dbReference>
<sequence>MAAVLPLGVAAAAPSNVQEFVVNDPWHQFSDGVNGQKVFTKGVLRHDKGRYELWFKVEYPQPKSCGGNLFMKSPMDRVICDNEKDGQIEISMNLYEINCNNGTSRVTESIDYDFSGKTLNHTSNKRAEWTRTIPDTIGEGLNTFFCKQD</sequence>
<dbReference type="Pfam" id="PF16747">
    <property type="entry name" value="Adhesin_E"/>
    <property type="match status" value="1"/>
</dbReference>
<dbReference type="AlphaFoldDB" id="A0A7Y7YD99"/>
<proteinExistence type="predicted"/>
<reference evidence="2 3" key="1">
    <citation type="submission" date="2020-04" db="EMBL/GenBank/DDBJ databases">
        <title>Molecular characterization of pseudomonads from Agaricus bisporus reveal novel blotch 2 pathogens in Western Europe.</title>
        <authorList>
            <person name="Taparia T."/>
            <person name="Krijger M."/>
            <person name="Haynes E."/>
            <person name="Elpinstone J.G."/>
            <person name="Noble R."/>
            <person name="Van Der Wolf J."/>
        </authorList>
    </citation>
    <scope>NUCLEOTIDE SEQUENCE [LARGE SCALE GENOMIC DNA]</scope>
    <source>
        <strain evidence="2 3">IPO3737</strain>
    </source>
</reference>